<feature type="compositionally biased region" description="Polar residues" evidence="1">
    <location>
        <begin position="182"/>
        <end position="193"/>
    </location>
</feature>
<feature type="region of interest" description="Disordered" evidence="1">
    <location>
        <begin position="1"/>
        <end position="39"/>
    </location>
</feature>
<accession>A0A6P5YKN3</accession>
<dbReference type="Proteomes" id="UP000515121">
    <property type="component" value="Unplaced"/>
</dbReference>
<evidence type="ECO:0000313" key="2">
    <source>
        <dbReference type="Proteomes" id="UP000515121"/>
    </source>
</evidence>
<feature type="region of interest" description="Disordered" evidence="1">
    <location>
        <begin position="62"/>
        <end position="224"/>
    </location>
</feature>
<dbReference type="KEGG" id="dzi:111292487"/>
<evidence type="ECO:0000313" key="3">
    <source>
        <dbReference type="RefSeq" id="XP_022740636.1"/>
    </source>
</evidence>
<proteinExistence type="predicted"/>
<dbReference type="GeneID" id="111292487"/>
<evidence type="ECO:0000256" key="1">
    <source>
        <dbReference type="SAM" id="MobiDB-lite"/>
    </source>
</evidence>
<keyword evidence="2" id="KW-1185">Reference proteome</keyword>
<feature type="compositionally biased region" description="Basic and acidic residues" evidence="1">
    <location>
        <begin position="27"/>
        <end position="39"/>
    </location>
</feature>
<organism evidence="2 3">
    <name type="scientific">Durio zibethinus</name>
    <name type="common">Durian</name>
    <dbReference type="NCBI Taxonomy" id="66656"/>
    <lineage>
        <taxon>Eukaryota</taxon>
        <taxon>Viridiplantae</taxon>
        <taxon>Streptophyta</taxon>
        <taxon>Embryophyta</taxon>
        <taxon>Tracheophyta</taxon>
        <taxon>Spermatophyta</taxon>
        <taxon>Magnoliopsida</taxon>
        <taxon>eudicotyledons</taxon>
        <taxon>Gunneridae</taxon>
        <taxon>Pentapetalae</taxon>
        <taxon>rosids</taxon>
        <taxon>malvids</taxon>
        <taxon>Malvales</taxon>
        <taxon>Malvaceae</taxon>
        <taxon>Helicteroideae</taxon>
        <taxon>Durio</taxon>
    </lineage>
</organism>
<protein>
    <submittedName>
        <fullName evidence="3">Enolase-phosphatase E1-like</fullName>
    </submittedName>
</protein>
<feature type="compositionally biased region" description="Basic and acidic residues" evidence="1">
    <location>
        <begin position="142"/>
        <end position="178"/>
    </location>
</feature>
<dbReference type="AlphaFoldDB" id="A0A6P5YKN3"/>
<feature type="compositionally biased region" description="Low complexity" evidence="1">
    <location>
        <begin position="195"/>
        <end position="205"/>
    </location>
</feature>
<name>A0A6P5YKN3_DURZI</name>
<sequence>MGGCATKPKVLKGDERDVPVPAPPPKQTKEPVPEVPEAKKVADVVAAKGKKKVEADFVEARQVDIVNDDKVDDHANKQRSISNLFKENEKKGAAESDNTTSEPSKNESLEPVKQQSSEPVRQEPVEPVKTVSLEPVQIKSVEPVKQELSEPEKQAPSDTEKLKEAYVTRNQETEEPAKPIEQTYNPEIESAQSLEAKPAPEAAAAVNVPETQKNEISADDKEGKTENTFVVLLQRGKAAEEIIAEIK</sequence>
<dbReference type="OrthoDB" id="1939052at2759"/>
<reference evidence="3" key="1">
    <citation type="submission" date="2025-08" db="UniProtKB">
        <authorList>
            <consortium name="RefSeq"/>
        </authorList>
    </citation>
    <scope>IDENTIFICATION</scope>
    <source>
        <tissue evidence="3">Fruit stalk</tissue>
    </source>
</reference>
<feature type="compositionally biased region" description="Basic and acidic residues" evidence="1">
    <location>
        <begin position="212"/>
        <end position="224"/>
    </location>
</feature>
<feature type="compositionally biased region" description="Basic and acidic residues" evidence="1">
    <location>
        <begin position="62"/>
        <end position="76"/>
    </location>
</feature>
<dbReference type="RefSeq" id="XP_022740636.1">
    <property type="nucleotide sequence ID" value="XM_022884901.1"/>
</dbReference>
<gene>
    <name evidence="3" type="primary">LOC111292487</name>
</gene>